<evidence type="ECO:0000256" key="1">
    <source>
        <dbReference type="PROSITE-ProRule" id="PRU00708"/>
    </source>
</evidence>
<organism evidence="3 4">
    <name type="scientific">Symbiodinium microadriaticum</name>
    <name type="common">Dinoflagellate</name>
    <name type="synonym">Zooxanthella microadriatica</name>
    <dbReference type="NCBI Taxonomy" id="2951"/>
    <lineage>
        <taxon>Eukaryota</taxon>
        <taxon>Sar</taxon>
        <taxon>Alveolata</taxon>
        <taxon>Dinophyceae</taxon>
        <taxon>Suessiales</taxon>
        <taxon>Symbiodiniaceae</taxon>
        <taxon>Symbiodinium</taxon>
    </lineage>
</organism>
<accession>A0A1Q9D515</accession>
<sequence>MNLEGIAQISVKDVKIASIFLSMGGMSPLTIAILPGTDIDLVPSKRLTGTSSKAHVPIVDRELCSQWEQTVLLFEELGDQSLEVDVLTYTTILSGVALAEEAVGLCLADDASRKQQGFLEEKLYNAAISACGEGNHWRRGLAFFEELLSSGLPVDIASCNAMVGACDRTILTYAAAFRALANDSSRSSTSTGNVLAKGANKNDLLCDLLGNCQSDSMEGTGFKPVVSQGDARDGAVDLESLSTADQQKSVKMRTFASSFNYGVGVTSTLIEHKGSQLKITMKTPKGTSTSTIHINGTEQGSVDPMEDRPLRVLPQWEGKVLVVSSRRADSAESLPTNRRFLQGVQMIVESTTQSGLVTRRIFEKSVLEMEG</sequence>
<name>A0A1Q9D515_SYMMI</name>
<dbReference type="NCBIfam" id="TIGR00756">
    <property type="entry name" value="PPR"/>
    <property type="match status" value="1"/>
</dbReference>
<dbReference type="AlphaFoldDB" id="A0A1Q9D515"/>
<gene>
    <name evidence="3" type="ORF">AK812_SmicGene28132</name>
</gene>
<comment type="caution">
    <text evidence="3">The sequence shown here is derived from an EMBL/GenBank/DDBJ whole genome shotgun (WGS) entry which is preliminary data.</text>
</comment>
<reference evidence="3 4" key="1">
    <citation type="submission" date="2016-02" db="EMBL/GenBank/DDBJ databases">
        <title>Genome analysis of coral dinoflagellate symbionts highlights evolutionary adaptations to a symbiotic lifestyle.</title>
        <authorList>
            <person name="Aranda M."/>
            <person name="Li Y."/>
            <person name="Liew Y.J."/>
            <person name="Baumgarten S."/>
            <person name="Simakov O."/>
            <person name="Wilson M."/>
            <person name="Piel J."/>
            <person name="Ashoor H."/>
            <person name="Bougouffa S."/>
            <person name="Bajic V.B."/>
            <person name="Ryu T."/>
            <person name="Ravasi T."/>
            <person name="Bayer T."/>
            <person name="Micklem G."/>
            <person name="Kim H."/>
            <person name="Bhak J."/>
            <person name="Lajeunesse T.C."/>
            <person name="Voolstra C.R."/>
        </authorList>
    </citation>
    <scope>NUCLEOTIDE SEQUENCE [LARGE SCALE GENOMIC DNA]</scope>
    <source>
        <strain evidence="3 4">CCMP2467</strain>
    </source>
</reference>
<evidence type="ECO:0000313" key="4">
    <source>
        <dbReference type="Proteomes" id="UP000186817"/>
    </source>
</evidence>
<evidence type="ECO:0000256" key="2">
    <source>
        <dbReference type="SAM" id="MobiDB-lite"/>
    </source>
</evidence>
<proteinExistence type="predicted"/>
<feature type="repeat" description="PPR" evidence="1">
    <location>
        <begin position="120"/>
        <end position="154"/>
    </location>
</feature>
<dbReference type="Gene3D" id="1.25.40.10">
    <property type="entry name" value="Tetratricopeptide repeat domain"/>
    <property type="match status" value="1"/>
</dbReference>
<keyword evidence="4" id="KW-1185">Reference proteome</keyword>
<dbReference type="InterPro" id="IPR011990">
    <property type="entry name" value="TPR-like_helical_dom_sf"/>
</dbReference>
<dbReference type="Gene3D" id="2.40.128.20">
    <property type="match status" value="1"/>
</dbReference>
<evidence type="ECO:0008006" key="5">
    <source>
        <dbReference type="Google" id="ProtNLM"/>
    </source>
</evidence>
<dbReference type="InterPro" id="IPR012674">
    <property type="entry name" value="Calycin"/>
</dbReference>
<dbReference type="OrthoDB" id="424078at2759"/>
<dbReference type="EMBL" id="LSRX01000718">
    <property type="protein sequence ID" value="OLP90291.1"/>
    <property type="molecule type" value="Genomic_DNA"/>
</dbReference>
<feature type="compositionally biased region" description="Polar residues" evidence="2">
    <location>
        <begin position="285"/>
        <end position="300"/>
    </location>
</feature>
<dbReference type="Proteomes" id="UP000186817">
    <property type="component" value="Unassembled WGS sequence"/>
</dbReference>
<evidence type="ECO:0000313" key="3">
    <source>
        <dbReference type="EMBL" id="OLP90291.1"/>
    </source>
</evidence>
<dbReference type="InterPro" id="IPR002885">
    <property type="entry name" value="PPR_rpt"/>
</dbReference>
<feature type="region of interest" description="Disordered" evidence="2">
    <location>
        <begin position="284"/>
        <end position="305"/>
    </location>
</feature>
<protein>
    <recommendedName>
        <fullName evidence="5">Pentatricopeptide repeat-containing protein, chloroplastic</fullName>
    </recommendedName>
</protein>
<dbReference type="SUPFAM" id="SSF50814">
    <property type="entry name" value="Lipocalins"/>
    <property type="match status" value="1"/>
</dbReference>
<dbReference type="PROSITE" id="PS51375">
    <property type="entry name" value="PPR"/>
    <property type="match status" value="1"/>
</dbReference>